<gene>
    <name evidence="1" type="ORF">AWC07_09040</name>
</gene>
<accession>A0A1X1VGJ3</accession>
<keyword evidence="2" id="KW-1185">Reference proteome</keyword>
<reference evidence="1 2" key="1">
    <citation type="submission" date="2016-01" db="EMBL/GenBank/DDBJ databases">
        <title>The new phylogeny of the genus Mycobacterium.</title>
        <authorList>
            <person name="Tarcisio F."/>
            <person name="Conor M."/>
            <person name="Antonella G."/>
            <person name="Elisabetta G."/>
            <person name="Giulia F.S."/>
            <person name="Sara T."/>
            <person name="Anna F."/>
            <person name="Clotilde B."/>
            <person name="Roberto B."/>
            <person name="Veronica D.S."/>
            <person name="Fabio R."/>
            <person name="Monica P."/>
            <person name="Olivier J."/>
            <person name="Enrico T."/>
            <person name="Nicola S."/>
        </authorList>
    </citation>
    <scope>NUCLEOTIDE SEQUENCE [LARGE SCALE GENOMIC DNA]</scope>
    <source>
        <strain evidence="1 2">DSM 43505</strain>
    </source>
</reference>
<dbReference type="Proteomes" id="UP000193738">
    <property type="component" value="Unassembled WGS sequence"/>
</dbReference>
<evidence type="ECO:0000313" key="2">
    <source>
        <dbReference type="Proteomes" id="UP000193738"/>
    </source>
</evidence>
<dbReference type="EMBL" id="LQOX01000109">
    <property type="protein sequence ID" value="ORV68173.1"/>
    <property type="molecule type" value="Genomic_DNA"/>
</dbReference>
<name>A0A1X1VGJ3_MYCGS</name>
<organism evidence="1 2">
    <name type="scientific">Mycobacterium gastri</name>
    <dbReference type="NCBI Taxonomy" id="1777"/>
    <lineage>
        <taxon>Bacteria</taxon>
        <taxon>Bacillati</taxon>
        <taxon>Actinomycetota</taxon>
        <taxon>Actinomycetes</taxon>
        <taxon>Mycobacteriales</taxon>
        <taxon>Mycobacteriaceae</taxon>
        <taxon>Mycobacterium</taxon>
    </lineage>
</organism>
<dbReference type="AlphaFoldDB" id="A0A1X1VGJ3"/>
<proteinExistence type="predicted"/>
<evidence type="ECO:0000313" key="1">
    <source>
        <dbReference type="EMBL" id="ORV68173.1"/>
    </source>
</evidence>
<protein>
    <submittedName>
        <fullName evidence="1">Uncharacterized protein</fullName>
    </submittedName>
</protein>
<sequence length="85" mass="9883">MFVRQFSTPPDITWAMTAYPYRRRRWFRSPTGGMFRVDQVLDSAILGHHRDPGGRSARIVQLTPNPASAGYEISEFPHETEERYL</sequence>
<comment type="caution">
    <text evidence="1">The sequence shown here is derived from an EMBL/GenBank/DDBJ whole genome shotgun (WGS) entry which is preliminary data.</text>
</comment>
<dbReference type="STRING" id="1777.AWC07_09040"/>